<gene>
    <name evidence="2" type="ORF">Malapachy_2453</name>
</gene>
<evidence type="ECO:0000259" key="1">
    <source>
        <dbReference type="PROSITE" id="PS51462"/>
    </source>
</evidence>
<dbReference type="InterPro" id="IPR015797">
    <property type="entry name" value="NUDIX_hydrolase-like_dom_sf"/>
</dbReference>
<proteinExistence type="predicted"/>
<name>A0A0M8MNW6_9BASI</name>
<dbReference type="PANTHER" id="PTHR13622:SF8">
    <property type="entry name" value="THIAMIN PYROPHOSPHOKINASE 1"/>
    <property type="match status" value="1"/>
</dbReference>
<dbReference type="GeneID" id="28728817"/>
<dbReference type="STRING" id="77020.A0A0M8MNW6"/>
<dbReference type="OrthoDB" id="10261522at2759"/>
<comment type="caution">
    <text evidence="2">The sequence shown here is derived from an EMBL/GenBank/DDBJ whole genome shotgun (WGS) entry which is preliminary data.</text>
</comment>
<dbReference type="Gene3D" id="3.90.79.10">
    <property type="entry name" value="Nucleoside Triphosphate Pyrophosphohydrolase"/>
    <property type="match status" value="1"/>
</dbReference>
<dbReference type="RefSeq" id="XP_017992990.1">
    <property type="nucleotide sequence ID" value="XM_018136942.1"/>
</dbReference>
<dbReference type="Pfam" id="PF15916">
    <property type="entry name" value="DUF4743"/>
    <property type="match status" value="1"/>
</dbReference>
<organism evidence="2 3">
    <name type="scientific">Malassezia pachydermatis</name>
    <dbReference type="NCBI Taxonomy" id="77020"/>
    <lineage>
        <taxon>Eukaryota</taxon>
        <taxon>Fungi</taxon>
        <taxon>Dikarya</taxon>
        <taxon>Basidiomycota</taxon>
        <taxon>Ustilaginomycotina</taxon>
        <taxon>Malasseziomycetes</taxon>
        <taxon>Malasseziales</taxon>
        <taxon>Malasseziaceae</taxon>
        <taxon>Malassezia</taxon>
    </lineage>
</organism>
<feature type="domain" description="Nudix hydrolase" evidence="1">
    <location>
        <begin position="121"/>
        <end position="273"/>
    </location>
</feature>
<dbReference type="SUPFAM" id="SSF55811">
    <property type="entry name" value="Nudix"/>
    <property type="match status" value="1"/>
</dbReference>
<dbReference type="PANTHER" id="PTHR13622">
    <property type="entry name" value="THIAMIN PYROPHOSPHOKINASE"/>
    <property type="match status" value="1"/>
</dbReference>
<dbReference type="Pfam" id="PF00293">
    <property type="entry name" value="NUDIX"/>
    <property type="match status" value="1"/>
</dbReference>
<keyword evidence="2" id="KW-0808">Transferase</keyword>
<dbReference type="AlphaFoldDB" id="A0A0M8MNW6"/>
<keyword evidence="3" id="KW-1185">Reference proteome</keyword>
<dbReference type="FunFam" id="3.90.79.10:FF:000019">
    <property type="entry name" value="Thiamin pyrophosphokinase, putative"/>
    <property type="match status" value="1"/>
</dbReference>
<reference evidence="2 3" key="1">
    <citation type="submission" date="2015-07" db="EMBL/GenBank/DDBJ databases">
        <title>Draft Genome Sequence of Malassezia furfur CBS1878 and Malassezia pachydermatis CBS1879.</title>
        <authorList>
            <person name="Triana S."/>
            <person name="Ohm R."/>
            <person name="Gonzalez A."/>
            <person name="DeCock H."/>
            <person name="Restrepo S."/>
            <person name="Celis A."/>
        </authorList>
    </citation>
    <scope>NUCLEOTIDE SEQUENCE [LARGE SCALE GENOMIC DNA]</scope>
    <source>
        <strain evidence="2 3">CBS 1879</strain>
    </source>
</reference>
<dbReference type="EMBL" id="LGAV01000002">
    <property type="protein sequence ID" value="KOS15358.1"/>
    <property type="molecule type" value="Genomic_DNA"/>
</dbReference>
<accession>A0A0M8MNW6</accession>
<dbReference type="VEuPathDB" id="FungiDB:Malapachy_2453"/>
<dbReference type="GO" id="GO:0016301">
    <property type="term" value="F:kinase activity"/>
    <property type="evidence" value="ECO:0007669"/>
    <property type="project" value="UniProtKB-KW"/>
</dbReference>
<dbReference type="CDD" id="cd03676">
    <property type="entry name" value="NUDIX_Tnr3_like"/>
    <property type="match status" value="1"/>
</dbReference>
<dbReference type="PROSITE" id="PS51462">
    <property type="entry name" value="NUDIX"/>
    <property type="match status" value="1"/>
</dbReference>
<protein>
    <submittedName>
        <fullName evidence="2">Thiamin pyrophosphokinase-related protein</fullName>
    </submittedName>
</protein>
<keyword evidence="2" id="KW-0418">Kinase</keyword>
<dbReference type="InterPro" id="IPR031804">
    <property type="entry name" value="DUF4743"/>
</dbReference>
<dbReference type="Proteomes" id="UP000037751">
    <property type="component" value="Unassembled WGS sequence"/>
</dbReference>
<evidence type="ECO:0000313" key="3">
    <source>
        <dbReference type="Proteomes" id="UP000037751"/>
    </source>
</evidence>
<dbReference type="GO" id="GO:0044715">
    <property type="term" value="F:8-oxo-dGDP phosphatase activity"/>
    <property type="evidence" value="ECO:0007669"/>
    <property type="project" value="TreeGrafter"/>
</dbReference>
<sequence length="305" mass="34352">MVLNSLLDVAYTCQNDDPWTDASLYSFLCDGVQIGFVPQSVWDAVQDCIKTVQAPLQCEGRTMTFAPTCSTKDARTEAINQVAQWLREQRRFPDPLDGWRNEQYGIYSLGPAQRPIIAFTLERSACALFGFATYGVHLTAYTPDHRIWVPKRAANKATWPGYYDNSVAGGITAGEMPFETMVRECEEEAGLDAALVRAHTHTASVITYFYKTPLGWRQPEMQYIYDLALPSNDIQLAPSDGEAESFELMDKDTILQRMFAGEFKPNCTLVLLDFFIRHGWLTPENEKDYSAIAALLHTPLRVPTP</sequence>
<dbReference type="InterPro" id="IPR000086">
    <property type="entry name" value="NUDIX_hydrolase_dom"/>
</dbReference>
<evidence type="ECO:0000313" key="2">
    <source>
        <dbReference type="EMBL" id="KOS15358.1"/>
    </source>
</evidence>